<reference evidence="2 3" key="1">
    <citation type="submission" date="2023-10" db="EMBL/GenBank/DDBJ databases">
        <title>Chromosome-scale genome assembly provides insights into flower coloration mechanisms of Canna indica.</title>
        <authorList>
            <person name="Li C."/>
        </authorList>
    </citation>
    <scope>NUCLEOTIDE SEQUENCE [LARGE SCALE GENOMIC DNA]</scope>
    <source>
        <tissue evidence="2">Flower</tissue>
    </source>
</reference>
<evidence type="ECO:0000259" key="1">
    <source>
        <dbReference type="PROSITE" id="PS50878"/>
    </source>
</evidence>
<organism evidence="2 3">
    <name type="scientific">Canna indica</name>
    <name type="common">Indian-shot</name>
    <dbReference type="NCBI Taxonomy" id="4628"/>
    <lineage>
        <taxon>Eukaryota</taxon>
        <taxon>Viridiplantae</taxon>
        <taxon>Streptophyta</taxon>
        <taxon>Embryophyta</taxon>
        <taxon>Tracheophyta</taxon>
        <taxon>Spermatophyta</taxon>
        <taxon>Magnoliopsida</taxon>
        <taxon>Liliopsida</taxon>
        <taxon>Zingiberales</taxon>
        <taxon>Cannaceae</taxon>
        <taxon>Canna</taxon>
    </lineage>
</organism>
<dbReference type="Pfam" id="PF00078">
    <property type="entry name" value="RVT_1"/>
    <property type="match status" value="1"/>
</dbReference>
<protein>
    <recommendedName>
        <fullName evidence="1">Reverse transcriptase domain-containing protein</fullName>
    </recommendedName>
</protein>
<evidence type="ECO:0000313" key="2">
    <source>
        <dbReference type="EMBL" id="WOL07086.1"/>
    </source>
</evidence>
<sequence length="127" mass="14537">MKGINFHCKINDTSMSFGSSKGIRQGDLLSPYLFIILEQLLTEMLKKAAKEKKIDCFTMGDIELSHTLYADDIVFFVKGNKKSCGNLMRLLNDYCYETGQKINLHKSKVGVFYPEKSKLKQSIWLSK</sequence>
<keyword evidence="3" id="KW-1185">Reference proteome</keyword>
<dbReference type="AlphaFoldDB" id="A0AAQ3QC05"/>
<dbReference type="SUPFAM" id="SSF56672">
    <property type="entry name" value="DNA/RNA polymerases"/>
    <property type="match status" value="1"/>
</dbReference>
<feature type="domain" description="Reverse transcriptase" evidence="1">
    <location>
        <begin position="1"/>
        <end position="127"/>
    </location>
</feature>
<gene>
    <name evidence="2" type="ORF">Cni_G15822</name>
</gene>
<dbReference type="InterPro" id="IPR043502">
    <property type="entry name" value="DNA/RNA_pol_sf"/>
</dbReference>
<accession>A0AAQ3QC05</accession>
<dbReference type="Proteomes" id="UP001327560">
    <property type="component" value="Chromosome 5"/>
</dbReference>
<dbReference type="InterPro" id="IPR000477">
    <property type="entry name" value="RT_dom"/>
</dbReference>
<dbReference type="PROSITE" id="PS50878">
    <property type="entry name" value="RT_POL"/>
    <property type="match status" value="1"/>
</dbReference>
<name>A0AAQ3QC05_9LILI</name>
<dbReference type="EMBL" id="CP136894">
    <property type="protein sequence ID" value="WOL07086.1"/>
    <property type="molecule type" value="Genomic_DNA"/>
</dbReference>
<proteinExistence type="predicted"/>
<evidence type="ECO:0000313" key="3">
    <source>
        <dbReference type="Proteomes" id="UP001327560"/>
    </source>
</evidence>